<evidence type="ECO:0000259" key="6">
    <source>
        <dbReference type="Pfam" id="PF00962"/>
    </source>
</evidence>
<evidence type="ECO:0000313" key="8">
    <source>
        <dbReference type="Proteomes" id="UP001285521"/>
    </source>
</evidence>
<keyword evidence="5" id="KW-0862">Zinc</keyword>
<dbReference type="Gene3D" id="3.20.20.140">
    <property type="entry name" value="Metal-dependent hydrolases"/>
    <property type="match status" value="1"/>
</dbReference>
<dbReference type="RefSeq" id="WP_319969179.1">
    <property type="nucleotide sequence ID" value="NZ_JAXAVW010000025.1"/>
</dbReference>
<dbReference type="EC" id="3.5.4.4" evidence="7"/>
<keyword evidence="8" id="KW-1185">Reference proteome</keyword>
<evidence type="ECO:0000256" key="3">
    <source>
        <dbReference type="ARBA" id="ARBA00022723"/>
    </source>
</evidence>
<evidence type="ECO:0000256" key="4">
    <source>
        <dbReference type="ARBA" id="ARBA00022801"/>
    </source>
</evidence>
<dbReference type="InterPro" id="IPR032466">
    <property type="entry name" value="Metal_Hydrolase"/>
</dbReference>
<dbReference type="InterPro" id="IPR006650">
    <property type="entry name" value="A/AMP_deam_AS"/>
</dbReference>
<accession>A0ABU4T7L2</accession>
<dbReference type="NCBIfam" id="TIGR01430">
    <property type="entry name" value="aden_deam"/>
    <property type="match status" value="1"/>
</dbReference>
<protein>
    <submittedName>
        <fullName evidence="7">Adenosine deaminase</fullName>
        <ecNumber evidence="7">3.5.4.4</ecNumber>
    </submittedName>
</protein>
<keyword evidence="4 7" id="KW-0378">Hydrolase</keyword>
<evidence type="ECO:0000313" key="7">
    <source>
        <dbReference type="EMBL" id="MDX8034154.1"/>
    </source>
</evidence>
<dbReference type="Pfam" id="PF00962">
    <property type="entry name" value="A_deaminase"/>
    <property type="match status" value="1"/>
</dbReference>
<gene>
    <name evidence="7" type="primary">add</name>
    <name evidence="7" type="ORF">SK803_28380</name>
</gene>
<evidence type="ECO:0000256" key="5">
    <source>
        <dbReference type="ARBA" id="ARBA00022833"/>
    </source>
</evidence>
<keyword evidence="3" id="KW-0479">Metal-binding</keyword>
<sequence length="342" mass="35722">MNAYVTALPKAELHVHLLGAASRTTVAALAARHPGRGVPSDPAALARYYEFAGFDHFAEVYTAVNRLVTTPQDVVTLVDGLAADLSAGNVRYAEVTVTPLSHLKAGIGERELAEALDTGRQAARGHGVDIAWIFDISGDDGPAAGEATVRWILRHGPPDTVALGLGGPEHGVPRRLFQPHFATARAAGLRSVPHAGETTGPAEVWSALTDLRADRIGHGIGAATSPALLDRLAGDGVALEVCPTSNLRTGVVPTLSAHPLPLLVAAGVPVALGSDDPGMFGTTLVQEYLICQQEFALDPAELARAAVRAAFCPPATRRRLLVQIDAVARAFKPDAHPPTAPR</sequence>
<dbReference type="PANTHER" id="PTHR43114">
    <property type="entry name" value="ADENINE DEAMINASE"/>
    <property type="match status" value="1"/>
</dbReference>
<reference evidence="7 8" key="2">
    <citation type="submission" date="2023-11" db="EMBL/GenBank/DDBJ databases">
        <authorList>
            <person name="Lara A.C."/>
            <person name="Chronakova A."/>
        </authorList>
    </citation>
    <scope>NUCLEOTIDE SEQUENCE [LARGE SCALE GENOMIC DNA]</scope>
    <source>
        <strain evidence="7 8">BCCO 10_0856</strain>
    </source>
</reference>
<comment type="caution">
    <text evidence="7">The sequence shown here is derived from an EMBL/GenBank/DDBJ whole genome shotgun (WGS) entry which is preliminary data.</text>
</comment>
<dbReference type="EMBL" id="JAXAVW010000025">
    <property type="protein sequence ID" value="MDX8034154.1"/>
    <property type="molecule type" value="Genomic_DNA"/>
</dbReference>
<comment type="cofactor">
    <cofactor evidence="1">
        <name>Zn(2+)</name>
        <dbReference type="ChEBI" id="CHEBI:29105"/>
    </cofactor>
</comment>
<feature type="domain" description="Adenosine deaminase" evidence="6">
    <location>
        <begin position="9"/>
        <end position="326"/>
    </location>
</feature>
<dbReference type="InterPro" id="IPR001365">
    <property type="entry name" value="A_deaminase_dom"/>
</dbReference>
<proteinExistence type="inferred from homology"/>
<dbReference type="GO" id="GO:0016787">
    <property type="term" value="F:hydrolase activity"/>
    <property type="evidence" value="ECO:0007669"/>
    <property type="project" value="UniProtKB-KW"/>
</dbReference>
<evidence type="ECO:0000256" key="1">
    <source>
        <dbReference type="ARBA" id="ARBA00001947"/>
    </source>
</evidence>
<dbReference type="PANTHER" id="PTHR43114:SF6">
    <property type="entry name" value="ADENINE DEAMINASE"/>
    <property type="match status" value="1"/>
</dbReference>
<dbReference type="InterPro" id="IPR006330">
    <property type="entry name" value="Ado/ade_deaminase"/>
</dbReference>
<reference evidence="7 8" key="1">
    <citation type="submission" date="2023-11" db="EMBL/GenBank/DDBJ databases">
        <title>Lentzea sokolovensis, sp. nov., Lentzea kristufkii, sp. nov., and Lentzea miocenensis, sp. nov., rare actinobacteria from Sokolov Coal Basin, Miocene lacustrine sediment, Czech Republic.</title>
        <authorList>
            <person name="Lara A."/>
            <person name="Kotroba L."/>
            <person name="Nouioui I."/>
            <person name="Neumann-Schaal M."/>
            <person name="Mast Y."/>
            <person name="Chronakova A."/>
        </authorList>
    </citation>
    <scope>NUCLEOTIDE SEQUENCE [LARGE SCALE GENOMIC DNA]</scope>
    <source>
        <strain evidence="7 8">BCCO 10_0856</strain>
    </source>
</reference>
<name>A0ABU4T7L2_9PSEU</name>
<comment type="similarity">
    <text evidence="2">Belongs to the metallo-dependent hydrolases superfamily. Adenosine and AMP deaminases family.</text>
</comment>
<dbReference type="Proteomes" id="UP001285521">
    <property type="component" value="Unassembled WGS sequence"/>
</dbReference>
<organism evidence="7 8">
    <name type="scientific">Lentzea miocenica</name>
    <dbReference type="NCBI Taxonomy" id="3095431"/>
    <lineage>
        <taxon>Bacteria</taxon>
        <taxon>Bacillati</taxon>
        <taxon>Actinomycetota</taxon>
        <taxon>Actinomycetes</taxon>
        <taxon>Pseudonocardiales</taxon>
        <taxon>Pseudonocardiaceae</taxon>
        <taxon>Lentzea</taxon>
    </lineage>
</organism>
<evidence type="ECO:0000256" key="2">
    <source>
        <dbReference type="ARBA" id="ARBA00006676"/>
    </source>
</evidence>
<dbReference type="SUPFAM" id="SSF51556">
    <property type="entry name" value="Metallo-dependent hydrolases"/>
    <property type="match status" value="1"/>
</dbReference>
<dbReference type="PROSITE" id="PS00485">
    <property type="entry name" value="A_DEAMINASE"/>
    <property type="match status" value="1"/>
</dbReference>